<evidence type="ECO:0000256" key="2">
    <source>
        <dbReference type="SAM" id="MobiDB-lite"/>
    </source>
</evidence>
<dbReference type="STRING" id="742152.A0A2H3JR30"/>
<feature type="region of interest" description="Disordered" evidence="2">
    <location>
        <begin position="1"/>
        <end position="29"/>
    </location>
</feature>
<dbReference type="Proteomes" id="UP000218811">
    <property type="component" value="Unassembled WGS sequence"/>
</dbReference>
<evidence type="ECO:0000313" key="3">
    <source>
        <dbReference type="EMBL" id="PCH44391.1"/>
    </source>
</evidence>
<keyword evidence="1" id="KW-0175">Coiled coil</keyword>
<feature type="region of interest" description="Disordered" evidence="2">
    <location>
        <begin position="375"/>
        <end position="421"/>
    </location>
</feature>
<dbReference type="OrthoDB" id="2505754at2759"/>
<feature type="compositionally biased region" description="Low complexity" evidence="2">
    <location>
        <begin position="173"/>
        <end position="183"/>
    </location>
</feature>
<dbReference type="AlphaFoldDB" id="A0A2H3JR30"/>
<feature type="region of interest" description="Disordered" evidence="2">
    <location>
        <begin position="161"/>
        <end position="235"/>
    </location>
</feature>
<keyword evidence="4" id="KW-1185">Reference proteome</keyword>
<sequence length="448" mass="47910">MSTAIAISNADDPFDPLALHPDRPPSIDFNLDLEHQLESESIPCSPTDTEERPQSLDTNVLASIVTQLRLSLETVSKERDSLSEQLSEAKYREENLREALHTVSEKCHRTEAELATARDQHQDDEDAIAMLRQKVEESRRALMRLQTESRRMSQMSNLTLDLSRAGPHSPNGASSSRRASAFSPLTGTSAGLMGHRRISSFSDPGSTENGLQPTSPLTGDPRPVPAPANGHSKRISGLFGRGTPAVPEMLTIDAAELAGLRKELDVVKEQLEETKHELSEAQEAKEASELCVCALRTFIAENSVGEHAARNNARPTKSAPAAPPAQPPANTSRWSFKLWTTSDSPVSAPPPPPAATASAPVARKLGGLFSPRSSISSNACSVPPAVPPASHESSYMGSDTSSVADSSNEPVSPVSSKPRASVLVQDAERMSFAEESVPESAKLVAIAV</sequence>
<reference evidence="3 4" key="1">
    <citation type="journal article" date="2012" name="Science">
        <title>The Paleozoic origin of enzymatic lignin decomposition reconstructed from 31 fungal genomes.</title>
        <authorList>
            <person name="Floudas D."/>
            <person name="Binder M."/>
            <person name="Riley R."/>
            <person name="Barry K."/>
            <person name="Blanchette R.A."/>
            <person name="Henrissat B."/>
            <person name="Martinez A.T."/>
            <person name="Otillar R."/>
            <person name="Spatafora J.W."/>
            <person name="Yadav J.S."/>
            <person name="Aerts A."/>
            <person name="Benoit I."/>
            <person name="Boyd A."/>
            <person name="Carlson A."/>
            <person name="Copeland A."/>
            <person name="Coutinho P.M."/>
            <person name="de Vries R.P."/>
            <person name="Ferreira P."/>
            <person name="Findley K."/>
            <person name="Foster B."/>
            <person name="Gaskell J."/>
            <person name="Glotzer D."/>
            <person name="Gorecki P."/>
            <person name="Heitman J."/>
            <person name="Hesse C."/>
            <person name="Hori C."/>
            <person name="Igarashi K."/>
            <person name="Jurgens J.A."/>
            <person name="Kallen N."/>
            <person name="Kersten P."/>
            <person name="Kohler A."/>
            <person name="Kuees U."/>
            <person name="Kumar T.K.A."/>
            <person name="Kuo A."/>
            <person name="LaButti K."/>
            <person name="Larrondo L.F."/>
            <person name="Lindquist E."/>
            <person name="Ling A."/>
            <person name="Lombard V."/>
            <person name="Lucas S."/>
            <person name="Lundell T."/>
            <person name="Martin R."/>
            <person name="McLaughlin D.J."/>
            <person name="Morgenstern I."/>
            <person name="Morin E."/>
            <person name="Murat C."/>
            <person name="Nagy L.G."/>
            <person name="Nolan M."/>
            <person name="Ohm R.A."/>
            <person name="Patyshakuliyeva A."/>
            <person name="Rokas A."/>
            <person name="Ruiz-Duenas F.J."/>
            <person name="Sabat G."/>
            <person name="Salamov A."/>
            <person name="Samejima M."/>
            <person name="Schmutz J."/>
            <person name="Slot J.C."/>
            <person name="St John F."/>
            <person name="Stenlid J."/>
            <person name="Sun H."/>
            <person name="Sun S."/>
            <person name="Syed K."/>
            <person name="Tsang A."/>
            <person name="Wiebenga A."/>
            <person name="Young D."/>
            <person name="Pisabarro A."/>
            <person name="Eastwood D.C."/>
            <person name="Martin F."/>
            <person name="Cullen D."/>
            <person name="Grigoriev I.V."/>
            <person name="Hibbett D.S."/>
        </authorList>
    </citation>
    <scope>NUCLEOTIDE SEQUENCE [LARGE SCALE GENOMIC DNA]</scope>
    <source>
        <strain evidence="3 4">MD-104</strain>
    </source>
</reference>
<protein>
    <submittedName>
        <fullName evidence="3">Uncharacterized protein</fullName>
    </submittedName>
</protein>
<feature type="compositionally biased region" description="Low complexity" evidence="2">
    <location>
        <begin position="376"/>
        <end position="394"/>
    </location>
</feature>
<gene>
    <name evidence="3" type="ORF">WOLCODRAFT_165104</name>
</gene>
<accession>A0A2H3JR30</accession>
<feature type="coiled-coil region" evidence="1">
    <location>
        <begin position="257"/>
        <end position="291"/>
    </location>
</feature>
<feature type="region of interest" description="Disordered" evidence="2">
    <location>
        <begin position="308"/>
        <end position="360"/>
    </location>
</feature>
<feature type="compositionally biased region" description="Polar residues" evidence="2">
    <location>
        <begin position="395"/>
        <end position="415"/>
    </location>
</feature>
<dbReference type="EMBL" id="KB468157">
    <property type="protein sequence ID" value="PCH44391.1"/>
    <property type="molecule type" value="Genomic_DNA"/>
</dbReference>
<proteinExistence type="predicted"/>
<evidence type="ECO:0000313" key="4">
    <source>
        <dbReference type="Proteomes" id="UP000218811"/>
    </source>
</evidence>
<feature type="compositionally biased region" description="Polar residues" evidence="2">
    <location>
        <begin position="199"/>
        <end position="217"/>
    </location>
</feature>
<feature type="coiled-coil region" evidence="1">
    <location>
        <begin position="65"/>
        <end position="148"/>
    </location>
</feature>
<evidence type="ECO:0000256" key="1">
    <source>
        <dbReference type="SAM" id="Coils"/>
    </source>
</evidence>
<name>A0A2H3JR30_WOLCO</name>
<organism evidence="3 4">
    <name type="scientific">Wolfiporia cocos (strain MD-104)</name>
    <name type="common">Brown rot fungus</name>
    <dbReference type="NCBI Taxonomy" id="742152"/>
    <lineage>
        <taxon>Eukaryota</taxon>
        <taxon>Fungi</taxon>
        <taxon>Dikarya</taxon>
        <taxon>Basidiomycota</taxon>
        <taxon>Agaricomycotina</taxon>
        <taxon>Agaricomycetes</taxon>
        <taxon>Polyporales</taxon>
        <taxon>Phaeolaceae</taxon>
        <taxon>Wolfiporia</taxon>
    </lineage>
</organism>
<dbReference type="OMA" id="LAHIVMQ"/>